<dbReference type="EMBL" id="JBHSGN010000099">
    <property type="protein sequence ID" value="MFC4675361.1"/>
    <property type="molecule type" value="Genomic_DNA"/>
</dbReference>
<protein>
    <submittedName>
        <fullName evidence="3">FHA domain-containing protein</fullName>
    </submittedName>
</protein>
<evidence type="ECO:0000313" key="3">
    <source>
        <dbReference type="EMBL" id="MFC4675361.1"/>
    </source>
</evidence>
<reference evidence="4" key="1">
    <citation type="journal article" date="2019" name="Int. J. Syst. Evol. Microbiol.">
        <title>The Global Catalogue of Microorganisms (GCM) 10K type strain sequencing project: providing services to taxonomists for standard genome sequencing and annotation.</title>
        <authorList>
            <consortium name="The Broad Institute Genomics Platform"/>
            <consortium name="The Broad Institute Genome Sequencing Center for Infectious Disease"/>
            <person name="Wu L."/>
            <person name="Ma J."/>
        </authorList>
    </citation>
    <scope>NUCLEOTIDE SEQUENCE [LARGE SCALE GENOMIC DNA]</scope>
    <source>
        <strain evidence="4">CCUG 66188</strain>
    </source>
</reference>
<dbReference type="Pfam" id="PF00498">
    <property type="entry name" value="FHA"/>
    <property type="match status" value="1"/>
</dbReference>
<dbReference type="Proteomes" id="UP001596023">
    <property type="component" value="Unassembled WGS sequence"/>
</dbReference>
<feature type="region of interest" description="Disordered" evidence="1">
    <location>
        <begin position="13"/>
        <end position="42"/>
    </location>
</feature>
<comment type="caution">
    <text evidence="3">The sequence shown here is derived from an EMBL/GenBank/DDBJ whole genome shotgun (WGS) entry which is preliminary data.</text>
</comment>
<keyword evidence="4" id="KW-1185">Reference proteome</keyword>
<evidence type="ECO:0000259" key="2">
    <source>
        <dbReference type="Pfam" id="PF00498"/>
    </source>
</evidence>
<sequence length="311" mass="35138">MFNKLINFFAPKDEEIPKETPQQEVPRAERQEKKGNNPQTATDTVTFRSNLIEAIVNKLRPQAFADKVDGYYTLYVAGTNDDLNYQAEINKADFLNDLLLALENANITAVANVPWTIKTELPPENAAGISEVMPGIRLQYVNKVAEATPAQPVHTKARVSIWHGRGSLVQNSYQLDSTKQKTYNIGRGEFNEETFHENHIVINDRESNPDKNELNTYVSRMHAKIVFVEGKGFCLQVLPGGSKLASNGRTRIIHGEDSSVEAQNLNVRYQLFNGDIIELGRKVLLKFETADDNMTENRIRPNKGFEEEDLF</sequence>
<dbReference type="SUPFAM" id="SSF49879">
    <property type="entry name" value="SMAD/FHA domain"/>
    <property type="match status" value="1"/>
</dbReference>
<organism evidence="3 4">
    <name type="scientific">Dysgonomonas termitidis</name>
    <dbReference type="NCBI Taxonomy" id="1516126"/>
    <lineage>
        <taxon>Bacteria</taxon>
        <taxon>Pseudomonadati</taxon>
        <taxon>Bacteroidota</taxon>
        <taxon>Bacteroidia</taxon>
        <taxon>Bacteroidales</taxon>
        <taxon>Dysgonomonadaceae</taxon>
        <taxon>Dysgonomonas</taxon>
    </lineage>
</organism>
<dbReference type="CDD" id="cd00060">
    <property type="entry name" value="FHA"/>
    <property type="match status" value="1"/>
</dbReference>
<proteinExistence type="predicted"/>
<dbReference type="RefSeq" id="WP_379998524.1">
    <property type="nucleotide sequence ID" value="NZ_JBHSGN010000099.1"/>
</dbReference>
<feature type="domain" description="FHA" evidence="2">
    <location>
        <begin position="183"/>
        <end position="280"/>
    </location>
</feature>
<dbReference type="InterPro" id="IPR000253">
    <property type="entry name" value="FHA_dom"/>
</dbReference>
<dbReference type="InterPro" id="IPR008984">
    <property type="entry name" value="SMAD_FHA_dom_sf"/>
</dbReference>
<name>A0ABV9L0J2_9BACT</name>
<evidence type="ECO:0000313" key="4">
    <source>
        <dbReference type="Proteomes" id="UP001596023"/>
    </source>
</evidence>
<evidence type="ECO:0000256" key="1">
    <source>
        <dbReference type="SAM" id="MobiDB-lite"/>
    </source>
</evidence>
<accession>A0ABV9L0J2</accession>
<gene>
    <name evidence="3" type="ORF">ACFO6W_16835</name>
</gene>
<dbReference type="Gene3D" id="2.60.200.20">
    <property type="match status" value="1"/>
</dbReference>
<feature type="compositionally biased region" description="Basic and acidic residues" evidence="1">
    <location>
        <begin position="26"/>
        <end position="35"/>
    </location>
</feature>